<accession>A0A0K0NKP8</accession>
<dbReference type="KEGG" id="vg:28801060"/>
<evidence type="ECO:0000313" key="2">
    <source>
        <dbReference type="Proteomes" id="UP000203886"/>
    </source>
</evidence>
<dbReference type="Proteomes" id="UP000203886">
    <property type="component" value="Segment"/>
</dbReference>
<dbReference type="EMBL" id="KR063280">
    <property type="protein sequence ID" value="AKL88291.1"/>
    <property type="molecule type" value="Genomic_DNA"/>
</dbReference>
<protein>
    <submittedName>
        <fullName evidence="1">Uncharacterized protein</fullName>
    </submittedName>
</protein>
<organism evidence="1 2">
    <name type="scientific">Gordonia phage GMA6</name>
    <dbReference type="NCBI Taxonomy" id="1647285"/>
    <lineage>
        <taxon>Viruses</taxon>
        <taxon>Duplodnaviria</taxon>
        <taxon>Heunggongvirae</taxon>
        <taxon>Uroviricota</taxon>
        <taxon>Caudoviricetes</taxon>
        <taxon>Bendigovirus</taxon>
        <taxon>Bendigovirus GMA6</taxon>
    </lineage>
</organism>
<name>A0A0K0NKP8_9CAUD</name>
<proteinExistence type="predicted"/>
<reference evidence="1 2" key="1">
    <citation type="journal article" date="2015" name="PLoS ONE">
        <title>Lysis to Kill: Evaluation of the Lytic Abilities, and Genomics of Nine Bacteriophages Infective for Gordonia spp. and Their Potential Use in Activated Sludge Foam Biocontrol.</title>
        <authorList>
            <person name="Dyson Z.A."/>
            <person name="Tucci J."/>
            <person name="Seviour R.J."/>
            <person name="Petrovski S."/>
        </authorList>
    </citation>
    <scope>NUCLEOTIDE SEQUENCE [LARGE SCALE GENOMIC DNA]</scope>
</reference>
<evidence type="ECO:0000313" key="1">
    <source>
        <dbReference type="EMBL" id="AKL88291.1"/>
    </source>
</evidence>
<keyword evidence="2" id="KW-1185">Reference proteome</keyword>
<gene>
    <name evidence="1" type="ORF">GMA6_10</name>
</gene>
<sequence>MGDVIRHEKHAYNCVYATENLDLDLECELCPVAPEPSDERVVMGLGEVVVSDEPRVADQKLSDSIMEVDSLFTIPTLVQARILTTEQLTEEFRALGNRLLIEMPEGRNRDEAIRVLSTAHLIMVRGMALD</sequence>
<dbReference type="GeneID" id="28801060"/>
<dbReference type="RefSeq" id="YP_009273492.1">
    <property type="nucleotide sequence ID" value="NC_030906.1"/>
</dbReference>